<dbReference type="AlphaFoldDB" id="A0A3M7SQA2"/>
<organism evidence="2 3">
    <name type="scientific">Brachionus plicatilis</name>
    <name type="common">Marine rotifer</name>
    <name type="synonym">Brachionus muelleri</name>
    <dbReference type="NCBI Taxonomy" id="10195"/>
    <lineage>
        <taxon>Eukaryota</taxon>
        <taxon>Metazoa</taxon>
        <taxon>Spiralia</taxon>
        <taxon>Gnathifera</taxon>
        <taxon>Rotifera</taxon>
        <taxon>Eurotatoria</taxon>
        <taxon>Monogononta</taxon>
        <taxon>Pseudotrocha</taxon>
        <taxon>Ploima</taxon>
        <taxon>Brachionidae</taxon>
        <taxon>Brachionus</taxon>
    </lineage>
</organism>
<protein>
    <submittedName>
        <fullName evidence="2">Uncharacterized protein</fullName>
    </submittedName>
</protein>
<feature type="transmembrane region" description="Helical" evidence="1">
    <location>
        <begin position="53"/>
        <end position="74"/>
    </location>
</feature>
<name>A0A3M7SQA2_BRAPC</name>
<comment type="caution">
    <text evidence="2">The sequence shown here is derived from an EMBL/GenBank/DDBJ whole genome shotgun (WGS) entry which is preliminary data.</text>
</comment>
<sequence>MFTILQNFAEPKFFLCLTVLRIYEKFVLRKLFIRLLKLLLKKMENENQFQANFGRPFLVVQFLYTLFCSFVLNFTKLLGK</sequence>
<evidence type="ECO:0000313" key="2">
    <source>
        <dbReference type="EMBL" id="RNA38014.1"/>
    </source>
</evidence>
<keyword evidence="1" id="KW-0472">Membrane</keyword>
<keyword evidence="1" id="KW-0812">Transmembrane</keyword>
<reference evidence="2 3" key="1">
    <citation type="journal article" date="2018" name="Sci. Rep.">
        <title>Genomic signatures of local adaptation to the degree of environmental predictability in rotifers.</title>
        <authorList>
            <person name="Franch-Gras L."/>
            <person name="Hahn C."/>
            <person name="Garcia-Roger E.M."/>
            <person name="Carmona M.J."/>
            <person name="Serra M."/>
            <person name="Gomez A."/>
        </authorList>
    </citation>
    <scope>NUCLEOTIDE SEQUENCE [LARGE SCALE GENOMIC DNA]</scope>
    <source>
        <strain evidence="2">HYR1</strain>
    </source>
</reference>
<keyword evidence="1" id="KW-1133">Transmembrane helix</keyword>
<dbReference type="EMBL" id="REGN01000935">
    <property type="protein sequence ID" value="RNA38014.1"/>
    <property type="molecule type" value="Genomic_DNA"/>
</dbReference>
<keyword evidence="3" id="KW-1185">Reference proteome</keyword>
<gene>
    <name evidence="2" type="ORF">BpHYR1_002528</name>
</gene>
<accession>A0A3M7SQA2</accession>
<dbReference type="Proteomes" id="UP000276133">
    <property type="component" value="Unassembled WGS sequence"/>
</dbReference>
<evidence type="ECO:0000313" key="3">
    <source>
        <dbReference type="Proteomes" id="UP000276133"/>
    </source>
</evidence>
<proteinExistence type="predicted"/>
<evidence type="ECO:0000256" key="1">
    <source>
        <dbReference type="SAM" id="Phobius"/>
    </source>
</evidence>